<evidence type="ECO:0000313" key="2">
    <source>
        <dbReference type="EMBL" id="PTB74831.1"/>
    </source>
</evidence>
<feature type="compositionally biased region" description="Low complexity" evidence="1">
    <location>
        <begin position="272"/>
        <end position="288"/>
    </location>
</feature>
<evidence type="ECO:0000256" key="1">
    <source>
        <dbReference type="SAM" id="MobiDB-lite"/>
    </source>
</evidence>
<feature type="compositionally biased region" description="Polar residues" evidence="1">
    <location>
        <begin position="338"/>
        <end position="348"/>
    </location>
</feature>
<feature type="compositionally biased region" description="Polar residues" evidence="1">
    <location>
        <begin position="168"/>
        <end position="183"/>
    </location>
</feature>
<feature type="compositionally biased region" description="Low complexity" evidence="1">
    <location>
        <begin position="326"/>
        <end position="337"/>
    </location>
</feature>
<dbReference type="OrthoDB" id="5426563at2759"/>
<dbReference type="EMBL" id="KZ679135">
    <property type="protein sequence ID" value="PTB74831.1"/>
    <property type="molecule type" value="Genomic_DNA"/>
</dbReference>
<sequence>MNWMGGNLSRHRRGKGWKEELARQKEYFAKARSRLREQDKSRPPGTLSAADFVPNYTSPAKIPTAGLHGAKVNPSSVLCDKPVPAAPEVAASLRDWPKILPRHVTKPPTAFPLGENDRPQPLSDKAVGDTSTGASAPAAGFRRLMKRIDSAGTELPRRTTLQPRGEGHQSTNFRHTAEQQKQPVVSLGHRKPSEGGKQRDNRKRKLRQTTPSPRSIRIRVGSQDYRWNKSRNSIESPAYGEFWQAQGTAPKRPRNRIQSIDAIHSSRLVDEGLTGSSSSSSHPTLSSPCKSRASRLRQLHSSTSHVVGQTPAELENRVPVYDCESAPKSPSSAPSASEIDSTDSTAVQASDDGHMPEFEMDEERIWRQWLEW</sequence>
<dbReference type="AlphaFoldDB" id="A0A2T4BZT1"/>
<dbReference type="Proteomes" id="UP000240760">
    <property type="component" value="Unassembled WGS sequence"/>
</dbReference>
<protein>
    <submittedName>
        <fullName evidence="2">Uncharacterized protein</fullName>
    </submittedName>
</protein>
<feature type="region of interest" description="Disordered" evidence="1">
    <location>
        <begin position="31"/>
        <end position="55"/>
    </location>
</feature>
<gene>
    <name evidence="2" type="ORF">M440DRAFT_104728</name>
</gene>
<keyword evidence="3" id="KW-1185">Reference proteome</keyword>
<feature type="region of interest" description="Disordered" evidence="1">
    <location>
        <begin position="1"/>
        <end position="20"/>
    </location>
</feature>
<name>A0A2T4BZT1_TRILO</name>
<feature type="compositionally biased region" description="Basic and acidic residues" evidence="1">
    <location>
        <begin position="31"/>
        <end position="42"/>
    </location>
</feature>
<feature type="region of interest" description="Disordered" evidence="1">
    <location>
        <begin position="102"/>
        <end position="224"/>
    </location>
</feature>
<proteinExistence type="predicted"/>
<accession>A0A2T4BZT1</accession>
<organism evidence="2 3">
    <name type="scientific">Trichoderma longibrachiatum ATCC 18648</name>
    <dbReference type="NCBI Taxonomy" id="983965"/>
    <lineage>
        <taxon>Eukaryota</taxon>
        <taxon>Fungi</taxon>
        <taxon>Dikarya</taxon>
        <taxon>Ascomycota</taxon>
        <taxon>Pezizomycotina</taxon>
        <taxon>Sordariomycetes</taxon>
        <taxon>Hypocreomycetidae</taxon>
        <taxon>Hypocreales</taxon>
        <taxon>Hypocreaceae</taxon>
        <taxon>Trichoderma</taxon>
    </lineage>
</organism>
<evidence type="ECO:0000313" key="3">
    <source>
        <dbReference type="Proteomes" id="UP000240760"/>
    </source>
</evidence>
<feature type="region of interest" description="Disordered" evidence="1">
    <location>
        <begin position="271"/>
        <end position="360"/>
    </location>
</feature>
<reference evidence="2 3" key="1">
    <citation type="submission" date="2016-07" db="EMBL/GenBank/DDBJ databases">
        <title>Multiple horizontal gene transfer events from other fungi enriched the ability of initially mycotrophic Trichoderma (Ascomycota) to feed on dead plant biomass.</title>
        <authorList>
            <consortium name="DOE Joint Genome Institute"/>
            <person name="Aerts A."/>
            <person name="Atanasova L."/>
            <person name="Chenthamara K."/>
            <person name="Zhang J."/>
            <person name="Grujic M."/>
            <person name="Henrissat B."/>
            <person name="Kuo A."/>
            <person name="Salamov A."/>
            <person name="Lipzen A."/>
            <person name="Labutti K."/>
            <person name="Barry K."/>
            <person name="Miao Y."/>
            <person name="Rahimi M.J."/>
            <person name="Shen Q."/>
            <person name="Grigoriev I.V."/>
            <person name="Kubicek C.P."/>
            <person name="Druzhinina I.S."/>
        </authorList>
    </citation>
    <scope>NUCLEOTIDE SEQUENCE [LARGE SCALE GENOMIC DNA]</scope>
    <source>
        <strain evidence="2 3">ATCC 18648</strain>
    </source>
</reference>